<dbReference type="Pfam" id="PF00004">
    <property type="entry name" value="AAA"/>
    <property type="match status" value="1"/>
</dbReference>
<evidence type="ECO:0000313" key="6">
    <source>
        <dbReference type="Proteomes" id="UP000019491"/>
    </source>
</evidence>
<dbReference type="GO" id="GO:0016887">
    <property type="term" value="F:ATP hydrolysis activity"/>
    <property type="evidence" value="ECO:0007669"/>
    <property type="project" value="InterPro"/>
</dbReference>
<proteinExistence type="inferred from homology"/>
<dbReference type="InterPro" id="IPR054472">
    <property type="entry name" value="WHD"/>
</dbReference>
<protein>
    <submittedName>
        <fullName evidence="5">Putative ATPase</fullName>
    </submittedName>
</protein>
<comment type="caution">
    <text evidence="5">The sequence shown here is derived from an EMBL/GenBank/DDBJ whole genome shotgun (WGS) entry which is preliminary data.</text>
</comment>
<gene>
    <name evidence="5" type="ORF">RW1_051_00010</name>
</gene>
<dbReference type="InterPro" id="IPR003959">
    <property type="entry name" value="ATPase_AAA_core"/>
</dbReference>
<evidence type="ECO:0000256" key="3">
    <source>
        <dbReference type="ARBA" id="ARBA00022840"/>
    </source>
</evidence>
<dbReference type="EMBL" id="BAWF01000051">
    <property type="protein sequence ID" value="GAF48237.1"/>
    <property type="molecule type" value="Genomic_DNA"/>
</dbReference>
<dbReference type="SUPFAM" id="SSF52540">
    <property type="entry name" value="P-loop containing nucleoside triphosphate hydrolases"/>
    <property type="match status" value="1"/>
</dbReference>
<dbReference type="GO" id="GO:0005524">
    <property type="term" value="F:ATP binding"/>
    <property type="evidence" value="ECO:0007669"/>
    <property type="project" value="UniProtKB-KW"/>
</dbReference>
<dbReference type="InterPro" id="IPR027417">
    <property type="entry name" value="P-loop_NTPase"/>
</dbReference>
<dbReference type="CDD" id="cd19481">
    <property type="entry name" value="RecA-like_protease"/>
    <property type="match status" value="1"/>
</dbReference>
<comment type="similarity">
    <text evidence="1">Belongs to the AAA ATPase family.</text>
</comment>
<feature type="non-terminal residue" evidence="5">
    <location>
        <position position="661"/>
    </location>
</feature>
<dbReference type="PANTHER" id="PTHR23073">
    <property type="entry name" value="26S PROTEASOME REGULATORY SUBUNIT"/>
    <property type="match status" value="1"/>
</dbReference>
<reference evidence="5 6" key="1">
    <citation type="submission" date="2014-02" db="EMBL/GenBank/DDBJ databases">
        <title>Whole genome shotgun sequence of Rhodococcus wratislaviensis NBRC 100605.</title>
        <authorList>
            <person name="Hosoyama A."/>
            <person name="Tsuchikane K."/>
            <person name="Yoshida I."/>
            <person name="Ohji S."/>
            <person name="Ichikawa N."/>
            <person name="Yamazoe A."/>
            <person name="Fujita N."/>
        </authorList>
    </citation>
    <scope>NUCLEOTIDE SEQUENCE [LARGE SCALE GENOMIC DNA]</scope>
    <source>
        <strain evidence="5 6">NBRC 100605</strain>
    </source>
</reference>
<dbReference type="InterPro" id="IPR003593">
    <property type="entry name" value="AAA+_ATPase"/>
</dbReference>
<feature type="domain" description="AAA+ ATPase" evidence="4">
    <location>
        <begin position="446"/>
        <end position="574"/>
    </location>
</feature>
<accession>X0Q9H9</accession>
<keyword evidence="3" id="KW-0067">ATP-binding</keyword>
<name>X0Q9H9_RHOWR</name>
<dbReference type="AlphaFoldDB" id="X0Q9H9"/>
<sequence>MDADHARLTLPGTPTEPAAAWLAPWLDWLDVALHREVLRVRARYELSIDELRGLYVSDEQVDRLIERNIPSPDVLADLARLEGDRRALLANAYEVDSPLRDLARRFGLDDVGLLAIVLCLAPEVDLSYQTIYAYLNDDVTRRLPTVDLCQRLVSGTPLDTSSTIIAEGLVEVERLTSAPLWRSAGLLLAEPVRRLLLGTDPLCHNDTGGHNSTPAARVVAIEADIEEDALEAAQDLAAADGRALIQPDLSVPDPTTRLRQALLRARLHNETLYVSDLELGPDPDGRAREIMAAPVHLIVSTRPGQRDRFPLDGVDHERVVLERPDVEGRTVLWSTELGRLGLNPTPSDLSTVASLFTLSPSQIRAAAATAVRSGRADLPALTDAARLHSTAGLDAVAECVPTVFAWDDLVLPIATHQRLRELASAIRHRHQVFDTWTFGRLAGGHDSVRALFSGPSGTGKTMSAAVLAGELGLELFRVDLSAVVSKYIGETEKNLERVLKAAENSNALLLFDEADALFGKRSEVKDAHDRYANIEIAFLLQRLETFDGVLILATNLAGNLDEAFSRRIHFHVDFPMPDDTAREQLWRKAIPKAAPIADDIDWEFLAGVFPMTGGEVRSAALLAAFMAAGESTPIMMRHLVKSLARLRRQQGKLPSSAEFKG</sequence>
<evidence type="ECO:0000313" key="5">
    <source>
        <dbReference type="EMBL" id="GAF48237.1"/>
    </source>
</evidence>
<dbReference type="Gene3D" id="3.40.50.300">
    <property type="entry name" value="P-loop containing nucleotide triphosphate hydrolases"/>
    <property type="match status" value="1"/>
</dbReference>
<evidence type="ECO:0000259" key="4">
    <source>
        <dbReference type="SMART" id="SM00382"/>
    </source>
</evidence>
<evidence type="ECO:0000256" key="2">
    <source>
        <dbReference type="ARBA" id="ARBA00022741"/>
    </source>
</evidence>
<organism evidence="5 6">
    <name type="scientific">Rhodococcus wratislaviensis NBRC 100605</name>
    <dbReference type="NCBI Taxonomy" id="1219028"/>
    <lineage>
        <taxon>Bacteria</taxon>
        <taxon>Bacillati</taxon>
        <taxon>Actinomycetota</taxon>
        <taxon>Actinomycetes</taxon>
        <taxon>Mycobacteriales</taxon>
        <taxon>Nocardiaceae</taxon>
        <taxon>Rhodococcus</taxon>
    </lineage>
</organism>
<dbReference type="RefSeq" id="WP_052033505.1">
    <property type="nucleotide sequence ID" value="NZ_BAWF01000051.1"/>
</dbReference>
<evidence type="ECO:0000256" key="1">
    <source>
        <dbReference type="ARBA" id="ARBA00006914"/>
    </source>
</evidence>
<keyword evidence="6" id="KW-1185">Reference proteome</keyword>
<dbReference type="SMART" id="SM00382">
    <property type="entry name" value="AAA"/>
    <property type="match status" value="1"/>
</dbReference>
<dbReference type="OrthoDB" id="9802352at2"/>
<dbReference type="Pfam" id="PF22977">
    <property type="entry name" value="WHD"/>
    <property type="match status" value="1"/>
</dbReference>
<dbReference type="Proteomes" id="UP000019491">
    <property type="component" value="Unassembled WGS sequence"/>
</dbReference>
<dbReference type="InterPro" id="IPR050221">
    <property type="entry name" value="26S_Proteasome_ATPase"/>
</dbReference>
<keyword evidence="2" id="KW-0547">Nucleotide-binding</keyword>